<keyword evidence="2" id="KW-1185">Reference proteome</keyword>
<accession>A0A6G1CWV4</accession>
<dbReference type="Gene3D" id="3.30.740.10">
    <property type="entry name" value="Protein Inhibitor Of Neuronal Nitric Oxide Synthase"/>
    <property type="match status" value="1"/>
</dbReference>
<dbReference type="InterPro" id="IPR037177">
    <property type="entry name" value="DLC_sf"/>
</dbReference>
<dbReference type="GO" id="GO:0030286">
    <property type="term" value="C:dynein complex"/>
    <property type="evidence" value="ECO:0007669"/>
    <property type="project" value="InterPro"/>
</dbReference>
<dbReference type="OrthoDB" id="10033309at2759"/>
<comment type="caution">
    <text evidence="1">The sequence shown here is derived from an EMBL/GenBank/DDBJ whole genome shotgun (WGS) entry which is preliminary data.</text>
</comment>
<dbReference type="EMBL" id="SPHZ02000007">
    <property type="protein sequence ID" value="KAF0905075.1"/>
    <property type="molecule type" value="Genomic_DNA"/>
</dbReference>
<proteinExistence type="predicted"/>
<dbReference type="InterPro" id="IPR001372">
    <property type="entry name" value="Dynein_light_chain_typ-1/2"/>
</dbReference>
<name>A0A6G1CWV4_9ORYZ</name>
<sequence>MLESQAVVGNSDMLQAMQRDALRLAGKALDDFEAVDSTKIARFIKKDSSPPRLLHLLRHRQPGDPAVQGPSSAGRRCGAGGEVCACLSS</sequence>
<dbReference type="GO" id="GO:0007017">
    <property type="term" value="P:microtubule-based process"/>
    <property type="evidence" value="ECO:0007669"/>
    <property type="project" value="InterPro"/>
</dbReference>
<dbReference type="AlphaFoldDB" id="A0A6G1CWV4"/>
<gene>
    <name evidence="1" type="ORF">E2562_000879</name>
</gene>
<dbReference type="Pfam" id="PF01221">
    <property type="entry name" value="Dynein_light"/>
    <property type="match status" value="1"/>
</dbReference>
<evidence type="ECO:0000313" key="2">
    <source>
        <dbReference type="Proteomes" id="UP000479710"/>
    </source>
</evidence>
<protein>
    <submittedName>
        <fullName evidence="1">Uncharacterized protein</fullName>
    </submittedName>
</protein>
<dbReference type="Proteomes" id="UP000479710">
    <property type="component" value="Unassembled WGS sequence"/>
</dbReference>
<evidence type="ECO:0000313" key="1">
    <source>
        <dbReference type="EMBL" id="KAF0905075.1"/>
    </source>
</evidence>
<reference evidence="1 2" key="1">
    <citation type="submission" date="2019-11" db="EMBL/GenBank/DDBJ databases">
        <title>Whole genome sequence of Oryza granulata.</title>
        <authorList>
            <person name="Li W."/>
        </authorList>
    </citation>
    <scope>NUCLEOTIDE SEQUENCE [LARGE SCALE GENOMIC DNA]</scope>
    <source>
        <strain evidence="2">cv. Menghai</strain>
        <tissue evidence="1">Leaf</tissue>
    </source>
</reference>
<organism evidence="1 2">
    <name type="scientific">Oryza meyeriana var. granulata</name>
    <dbReference type="NCBI Taxonomy" id="110450"/>
    <lineage>
        <taxon>Eukaryota</taxon>
        <taxon>Viridiplantae</taxon>
        <taxon>Streptophyta</taxon>
        <taxon>Embryophyta</taxon>
        <taxon>Tracheophyta</taxon>
        <taxon>Spermatophyta</taxon>
        <taxon>Magnoliopsida</taxon>
        <taxon>Liliopsida</taxon>
        <taxon>Poales</taxon>
        <taxon>Poaceae</taxon>
        <taxon>BOP clade</taxon>
        <taxon>Oryzoideae</taxon>
        <taxon>Oryzeae</taxon>
        <taxon>Oryzinae</taxon>
        <taxon>Oryza</taxon>
        <taxon>Oryza meyeriana</taxon>
    </lineage>
</organism>